<keyword evidence="2" id="KW-1185">Reference proteome</keyword>
<dbReference type="KEGG" id="ttz:FHG85_12670"/>
<evidence type="ECO:0000313" key="1">
    <source>
        <dbReference type="EMBL" id="QKG81082.1"/>
    </source>
</evidence>
<dbReference type="NCBIfam" id="NF033441">
    <property type="entry name" value="BREX_BrxC"/>
    <property type="match status" value="1"/>
</dbReference>
<dbReference type="InterPro" id="IPR047679">
    <property type="entry name" value="BREX_BrxC"/>
</dbReference>
<accession>A0A7D4CB00</accession>
<reference evidence="1 2" key="1">
    <citation type="submission" date="2019-07" db="EMBL/GenBank/DDBJ databases">
        <title>Thalassofilum flectens gen. nov., sp. nov., a novel moderate thermophilic anaerobe from a shallow sea hot spring in Kunashir Island (Russia), representing a new family in the order Bacteroidales, and proposal of Thalassofilacea fam. nov.</title>
        <authorList>
            <person name="Kochetkova T.V."/>
            <person name="Podosokorskaya O.A."/>
            <person name="Novikov A."/>
            <person name="Elcheninov A.G."/>
            <person name="Toshchakov S.V."/>
            <person name="Kublanov I.V."/>
        </authorList>
    </citation>
    <scope>NUCLEOTIDE SEQUENCE [LARGE SCALE GENOMIC DNA]</scope>
    <source>
        <strain evidence="1 2">38-H</strain>
    </source>
</reference>
<protein>
    <submittedName>
        <fullName evidence="1">BREX system P-loop protein BrxC</fullName>
    </submittedName>
</protein>
<proteinExistence type="predicted"/>
<dbReference type="AlphaFoldDB" id="A0A7D4CB00"/>
<dbReference type="Proteomes" id="UP000500961">
    <property type="component" value="Chromosome"/>
</dbReference>
<gene>
    <name evidence="1" type="primary">brxC</name>
    <name evidence="1" type="ORF">FHG85_12670</name>
</gene>
<sequence>MYDNKVNKGMIMKIKEILTINLDEDIKNVIDLENISENEIKEEIENYIVTDGLAKEFADFISTYVSNIRETGVWISGFYGSGKSYFGKILGYLLNNQSILGTPARERILQRFTGISDEALVKNSLSGLDSVQSRVIFLDIAKQDTSKGFAYALFRNFLKALNLPQNEHGFILYQLMINDNNIDVENYVFEKLTADWNALKSKMLEYARAIKKIYIDKGNSEEDYNNILETIRRDIDSFDASKLKDQLQNYLEINKEEKLVFLFDEASEAINQGKFSLLDLEGVSEALSSLGNRVWTIAIAQEKLDDVINNSNVSKAQLTKVTDRFKTKIHLEATEVDQIIKSRLLKKTTTGIDALKDHFKKHSGQIADHSSLIGAGIVKTDNEDSYSTYYPFYKHQFDLMQNFLFGTKGYVSTKVAARGMIITTFDILRKEVKEEDLFRTVTGWQVAKQAQPSPPVRLVNRYDNAERILRENNSSISGRKLLETINFLSEAEVTPANIDNIIKSYINEPDQYHKVKADIEKALEELLEAKILLKSNGTYRITSDIEQRLLDEMNGYTVQGFVKKKKFVETLKQSELLKNINRIGDNGLSFDFYITTDNDDELTTPANKSLQLKIKSIYNISDNRNNDIETLKVQHQNDKDLIWLVPDNNTFSEIDKLIDEVERISYLEQKYTNPNSEEGKILMGFSTAKSEKQNRIKMLVENALKTGDLIYLFNTYKLTEETAVSFIQSQQRELLKNVFTKRLQSQLSDETAKAVIKEATDSRLHTYFHGDDFAFFDKQGNFIGENLKVAEEILYKIRNTFVDGKTLEMELEKPPTGYSFGTVMTTVAVLMRAGRVIAKYNGEDKFSWRDKGVIDIFSAAREFRKASFKAVSKSLSLQQKQEIAQFMLDIEAEKYIGRKIDYNTNDFELASAVRDLAKHFADKIGTLANSEKEFNKLFPDANADKDFLGEFTGPVSEANYIDKATGFLARKQEYLDAVNRTLKIEKFIRNKLPNVKQWKQFTEAVMDELQKAAKSDDTIQALVEQFNKDYSNNIVEKYGSLQQTAQQIKDRYHTLFSEAMSQCAAKYSELEKMANDLIAEINSLPAGLNEAAKAKAESLKQYAGQRSNNTIDLEFDVKDKISRFTYSEVLSFIDLYNSKKNELDILKAGLIKEKPQEPKPGQPPQPKTFVAKLPGRKLKVADYKNWLQQELQKIASADDDDEIIVE</sequence>
<name>A0A7D4CB00_9BACT</name>
<dbReference type="EMBL" id="CP041345">
    <property type="protein sequence ID" value="QKG81082.1"/>
    <property type="molecule type" value="Genomic_DNA"/>
</dbReference>
<organism evidence="1 2">
    <name type="scientific">Tenuifilum thalassicum</name>
    <dbReference type="NCBI Taxonomy" id="2590900"/>
    <lineage>
        <taxon>Bacteria</taxon>
        <taxon>Pseudomonadati</taxon>
        <taxon>Bacteroidota</taxon>
        <taxon>Bacteroidia</taxon>
        <taxon>Bacteroidales</taxon>
        <taxon>Tenuifilaceae</taxon>
        <taxon>Tenuifilum</taxon>
    </lineage>
</organism>
<evidence type="ECO:0000313" key="2">
    <source>
        <dbReference type="Proteomes" id="UP000500961"/>
    </source>
</evidence>